<evidence type="ECO:0000256" key="2">
    <source>
        <dbReference type="ARBA" id="ARBA00023134"/>
    </source>
</evidence>
<dbReference type="InterPro" id="IPR027417">
    <property type="entry name" value="P-loop_NTPase"/>
</dbReference>
<accession>A0ABU3BQ20</accession>
<feature type="domain" description="SRP54-type proteins GTP-binding" evidence="4">
    <location>
        <begin position="231"/>
        <end position="423"/>
    </location>
</feature>
<evidence type="ECO:0000313" key="6">
    <source>
        <dbReference type="Proteomes" id="UP001267426"/>
    </source>
</evidence>
<evidence type="ECO:0000313" key="5">
    <source>
        <dbReference type="EMBL" id="MDT0631378.1"/>
    </source>
</evidence>
<reference evidence="5 6" key="1">
    <citation type="submission" date="2023-09" db="EMBL/GenBank/DDBJ databases">
        <authorList>
            <person name="Rey-Velasco X."/>
        </authorList>
    </citation>
    <scope>NUCLEOTIDE SEQUENCE [LARGE SCALE GENOMIC DNA]</scope>
    <source>
        <strain evidence="5 6">F394</strain>
    </source>
</reference>
<dbReference type="EMBL" id="JAVRHT010000011">
    <property type="protein sequence ID" value="MDT0631378.1"/>
    <property type="molecule type" value="Genomic_DNA"/>
</dbReference>
<comment type="caution">
    <text evidence="5">The sequence shown here is derived from an EMBL/GenBank/DDBJ whole genome shotgun (WGS) entry which is preliminary data.</text>
</comment>
<feature type="region of interest" description="Disordered" evidence="3">
    <location>
        <begin position="103"/>
        <end position="123"/>
    </location>
</feature>
<keyword evidence="2" id="KW-0342">GTP-binding</keyword>
<dbReference type="InterPro" id="IPR000897">
    <property type="entry name" value="SRP54_GTPase_dom"/>
</dbReference>
<gene>
    <name evidence="5" type="ORF">RM540_06405</name>
</gene>
<dbReference type="Proteomes" id="UP001267426">
    <property type="component" value="Unassembled WGS sequence"/>
</dbReference>
<dbReference type="SMART" id="SM00962">
    <property type="entry name" value="SRP54"/>
    <property type="match status" value="1"/>
</dbReference>
<keyword evidence="1" id="KW-0547">Nucleotide-binding</keyword>
<organism evidence="5 6">
    <name type="scientific">Rubrivirga litoralis</name>
    <dbReference type="NCBI Taxonomy" id="3075598"/>
    <lineage>
        <taxon>Bacteria</taxon>
        <taxon>Pseudomonadati</taxon>
        <taxon>Rhodothermota</taxon>
        <taxon>Rhodothermia</taxon>
        <taxon>Rhodothermales</taxon>
        <taxon>Rubricoccaceae</taxon>
        <taxon>Rubrivirga</taxon>
    </lineage>
</organism>
<feature type="compositionally biased region" description="Pro residues" evidence="3">
    <location>
        <begin position="110"/>
        <end position="121"/>
    </location>
</feature>
<dbReference type="Gene3D" id="3.40.50.300">
    <property type="entry name" value="P-loop containing nucleotide triphosphate hydrolases"/>
    <property type="match status" value="1"/>
</dbReference>
<evidence type="ECO:0000256" key="3">
    <source>
        <dbReference type="SAM" id="MobiDB-lite"/>
    </source>
</evidence>
<keyword evidence="6" id="KW-1185">Reference proteome</keyword>
<sequence>MQIKTIPGSSIQTALAEARATLGDGVVLLESVAAADGRPAQITVALDAAPAAPRPVAAGGADTLADDAGGAGTRPALAGGAGEPLGFGYAAARAPARTAAPRPLFTAPPAVAPPPRPPGAAPAPEVLDRLERLDARLAGLGELAGRLDRLEHRLGNALLGGSQTWAAHPLYGRLLRSGLAPATATDLLNGAVEGSPDPDHLGMDDHQTLLWSVAQTLRDRLRPTTPRRYAADTLVAIGPGGAGKTSFLKRLATDPQFYGRREVGVLTVVPEGTSGDPGAEFRALGIRTRAARTADEVREALEQFHETDALLVDTPALPADDAAARRALHGLAEVLAPLTAFDVVLALDAARARPPLDLSRLDTLPLQPTLGVLTRLDEAGDWGRLAEWLLAFGRPVGFATTGPRLDESLISYSPTWFAERYAHRLHA</sequence>
<proteinExistence type="predicted"/>
<protein>
    <recommendedName>
        <fullName evidence="4">SRP54-type proteins GTP-binding domain-containing protein</fullName>
    </recommendedName>
</protein>
<name>A0ABU3BQ20_9BACT</name>
<evidence type="ECO:0000256" key="1">
    <source>
        <dbReference type="ARBA" id="ARBA00022741"/>
    </source>
</evidence>
<dbReference type="SUPFAM" id="SSF52540">
    <property type="entry name" value="P-loop containing nucleoside triphosphate hydrolases"/>
    <property type="match status" value="1"/>
</dbReference>
<evidence type="ECO:0000259" key="4">
    <source>
        <dbReference type="SMART" id="SM00962"/>
    </source>
</evidence>
<dbReference type="RefSeq" id="WP_311662721.1">
    <property type="nucleotide sequence ID" value="NZ_JAVRHT010000011.1"/>
</dbReference>